<keyword evidence="2" id="KW-0472">Membrane</keyword>
<dbReference type="Proteomes" id="UP000703661">
    <property type="component" value="Unassembled WGS sequence"/>
</dbReference>
<feature type="transmembrane region" description="Helical" evidence="2">
    <location>
        <begin position="375"/>
        <end position="394"/>
    </location>
</feature>
<name>A0A9P6N205_9FUNG</name>
<comment type="caution">
    <text evidence="3">The sequence shown here is derived from an EMBL/GenBank/DDBJ whole genome shotgun (WGS) entry which is preliminary data.</text>
</comment>
<proteinExistence type="predicted"/>
<feature type="region of interest" description="Disordered" evidence="1">
    <location>
        <begin position="253"/>
        <end position="310"/>
    </location>
</feature>
<sequence length="396" mass="43881">MDPIITSLSSSTHADNSILHEESDHHSPAGYRYKKVHVPLAYPSEAIKEQFTSSKTYVYPPLMSPSDEFFSHYTSNNQPASPTSSQPINIPQGRQRQGEPGARVGRRNSMPAKPLSSSSSKSGSMPTVTSMPSPPTSPWKRSGSFSKPNRAATTLVLDETPYPDLPTDVRSWTSSHVAEYLGYSLRLYPRAITEDLGRYVRQSANLNGSHFLDLREEDLERMQINLKWRSMIMKAVGMLRRETIRASRIDDMNWQDGYDPAKDGPTPSPSVHSDEEPAAPSIHHSASATAESEITHVQERSTSSNSNDNAISALTSTINDTIATNMERSKNQDPIDMQELRRGIVEDISGILLSWKKEQEALAKKKAEASLSGRLGFMEGIVIGGLIVAFMMRFSR</sequence>
<feature type="compositionally biased region" description="Low complexity" evidence="1">
    <location>
        <begin position="116"/>
        <end position="131"/>
    </location>
</feature>
<accession>A0A9P6N205</accession>
<keyword evidence="2" id="KW-1133">Transmembrane helix</keyword>
<evidence type="ECO:0000313" key="4">
    <source>
        <dbReference type="Proteomes" id="UP000703661"/>
    </source>
</evidence>
<keyword evidence="4" id="KW-1185">Reference proteome</keyword>
<protein>
    <recommendedName>
        <fullName evidence="5">SAM domain-containing protein</fullName>
    </recommendedName>
</protein>
<evidence type="ECO:0008006" key="5">
    <source>
        <dbReference type="Google" id="ProtNLM"/>
    </source>
</evidence>
<organism evidence="3 4">
    <name type="scientific">Entomortierella chlamydospora</name>
    <dbReference type="NCBI Taxonomy" id="101097"/>
    <lineage>
        <taxon>Eukaryota</taxon>
        <taxon>Fungi</taxon>
        <taxon>Fungi incertae sedis</taxon>
        <taxon>Mucoromycota</taxon>
        <taxon>Mortierellomycotina</taxon>
        <taxon>Mortierellomycetes</taxon>
        <taxon>Mortierellales</taxon>
        <taxon>Mortierellaceae</taxon>
        <taxon>Entomortierella</taxon>
    </lineage>
</organism>
<keyword evidence="2" id="KW-0812">Transmembrane</keyword>
<dbReference type="EMBL" id="JAAAID010000176">
    <property type="protein sequence ID" value="KAG0021138.1"/>
    <property type="molecule type" value="Genomic_DNA"/>
</dbReference>
<feature type="compositionally biased region" description="Polar residues" evidence="1">
    <location>
        <begin position="72"/>
        <end position="95"/>
    </location>
</feature>
<dbReference type="SUPFAM" id="SSF47769">
    <property type="entry name" value="SAM/Pointed domain"/>
    <property type="match status" value="1"/>
</dbReference>
<reference evidence="3" key="1">
    <citation type="journal article" date="2020" name="Fungal Divers.">
        <title>Resolving the Mortierellaceae phylogeny through synthesis of multi-gene phylogenetics and phylogenomics.</title>
        <authorList>
            <person name="Vandepol N."/>
            <person name="Liber J."/>
            <person name="Desiro A."/>
            <person name="Na H."/>
            <person name="Kennedy M."/>
            <person name="Barry K."/>
            <person name="Grigoriev I.V."/>
            <person name="Miller A.N."/>
            <person name="O'Donnell K."/>
            <person name="Stajich J.E."/>
            <person name="Bonito G."/>
        </authorList>
    </citation>
    <scope>NUCLEOTIDE SEQUENCE</scope>
    <source>
        <strain evidence="3">NRRL 2769</strain>
    </source>
</reference>
<dbReference type="InterPro" id="IPR013761">
    <property type="entry name" value="SAM/pointed_sf"/>
</dbReference>
<feature type="compositionally biased region" description="Low complexity" evidence="1">
    <location>
        <begin position="278"/>
        <end position="290"/>
    </location>
</feature>
<gene>
    <name evidence="3" type="ORF">BGZ80_002962</name>
</gene>
<evidence type="ECO:0000256" key="2">
    <source>
        <dbReference type="SAM" id="Phobius"/>
    </source>
</evidence>
<evidence type="ECO:0000256" key="1">
    <source>
        <dbReference type="SAM" id="MobiDB-lite"/>
    </source>
</evidence>
<dbReference type="AlphaFoldDB" id="A0A9P6N205"/>
<feature type="compositionally biased region" description="Polar residues" evidence="1">
    <location>
        <begin position="1"/>
        <end position="15"/>
    </location>
</feature>
<feature type="region of interest" description="Disordered" evidence="1">
    <location>
        <begin position="69"/>
        <end position="147"/>
    </location>
</feature>
<evidence type="ECO:0000313" key="3">
    <source>
        <dbReference type="EMBL" id="KAG0021138.1"/>
    </source>
</evidence>
<feature type="region of interest" description="Disordered" evidence="1">
    <location>
        <begin position="1"/>
        <end position="26"/>
    </location>
</feature>
<dbReference type="Gene3D" id="1.10.150.50">
    <property type="entry name" value="Transcription Factor, Ets-1"/>
    <property type="match status" value="1"/>
</dbReference>
<dbReference type="OrthoDB" id="2425321at2759"/>
<feature type="compositionally biased region" description="Polar residues" evidence="1">
    <location>
        <begin position="300"/>
        <end position="310"/>
    </location>
</feature>